<dbReference type="Pfam" id="PF01966">
    <property type="entry name" value="HD"/>
    <property type="match status" value="1"/>
</dbReference>
<protein>
    <submittedName>
        <fullName evidence="2">HDIG domain-containing protein</fullName>
    </submittedName>
</protein>
<dbReference type="EMBL" id="FOTS01000018">
    <property type="protein sequence ID" value="SFL80089.1"/>
    <property type="molecule type" value="Genomic_DNA"/>
</dbReference>
<accession>A0A1I4KNF0</accession>
<dbReference type="Gene3D" id="1.10.3210.10">
    <property type="entry name" value="Hypothetical protein af1432"/>
    <property type="match status" value="1"/>
</dbReference>
<organism evidence="2 3">
    <name type="scientific">Pelosinus propionicus DSM 13327</name>
    <dbReference type="NCBI Taxonomy" id="1123291"/>
    <lineage>
        <taxon>Bacteria</taxon>
        <taxon>Bacillati</taxon>
        <taxon>Bacillota</taxon>
        <taxon>Negativicutes</taxon>
        <taxon>Selenomonadales</taxon>
        <taxon>Sporomusaceae</taxon>
        <taxon>Pelosinus</taxon>
    </lineage>
</organism>
<dbReference type="SUPFAM" id="SSF109604">
    <property type="entry name" value="HD-domain/PDEase-like"/>
    <property type="match status" value="1"/>
</dbReference>
<dbReference type="AlphaFoldDB" id="A0A1I4KNF0"/>
<evidence type="ECO:0000313" key="2">
    <source>
        <dbReference type="EMBL" id="SFL80089.1"/>
    </source>
</evidence>
<dbReference type="NCBIfam" id="TIGR00277">
    <property type="entry name" value="HDIG"/>
    <property type="match status" value="1"/>
</dbReference>
<dbReference type="OrthoDB" id="9801160at2"/>
<dbReference type="PANTHER" id="PTHR38659:SF2">
    <property type="entry name" value="HDIG DOMAIN PROTEIN"/>
    <property type="match status" value="1"/>
</dbReference>
<dbReference type="RefSeq" id="WP_090937038.1">
    <property type="nucleotide sequence ID" value="NZ_FOTS01000018.1"/>
</dbReference>
<sequence>MDTSREKAWSILTQHVQEKTLLNHCLAVEAAMRAYAAKYGEDVEYWGAVGLLHDVDFEKYPEEHPGNAGNMLKPHGYTDEFIIDIESHARDWEPERSLLQKVLLGVDELTGFIIACALVRPDKSIANLQVKSVMKKMKDKAFARAVNRETIIQGAQMLEVELQEHIEFVAAALAKDLSMA</sequence>
<evidence type="ECO:0000259" key="1">
    <source>
        <dbReference type="Pfam" id="PF01966"/>
    </source>
</evidence>
<keyword evidence="3" id="KW-1185">Reference proteome</keyword>
<proteinExistence type="predicted"/>
<feature type="domain" description="HD" evidence="1">
    <location>
        <begin position="22"/>
        <end position="94"/>
    </location>
</feature>
<dbReference type="InterPro" id="IPR006674">
    <property type="entry name" value="HD_domain"/>
</dbReference>
<reference evidence="3" key="1">
    <citation type="submission" date="2016-10" db="EMBL/GenBank/DDBJ databases">
        <authorList>
            <person name="Varghese N."/>
            <person name="Submissions S."/>
        </authorList>
    </citation>
    <scope>NUCLEOTIDE SEQUENCE [LARGE SCALE GENOMIC DNA]</scope>
    <source>
        <strain evidence="3">DSM 13327</strain>
    </source>
</reference>
<gene>
    <name evidence="2" type="ORF">SAMN04490355_101888</name>
</gene>
<dbReference type="Proteomes" id="UP000199520">
    <property type="component" value="Unassembled WGS sequence"/>
</dbReference>
<dbReference type="STRING" id="1123291.SAMN04490355_101888"/>
<dbReference type="PANTHER" id="PTHR38659">
    <property type="entry name" value="METAL-DEPENDENT PHOSPHOHYDROLASE"/>
    <property type="match status" value="1"/>
</dbReference>
<name>A0A1I4KNF0_9FIRM</name>
<dbReference type="InterPro" id="IPR006675">
    <property type="entry name" value="HDIG_dom"/>
</dbReference>
<evidence type="ECO:0000313" key="3">
    <source>
        <dbReference type="Proteomes" id="UP000199520"/>
    </source>
</evidence>